<keyword evidence="3" id="KW-1185">Reference proteome</keyword>
<name>A0A7Y9GJ00_9ACTN</name>
<evidence type="ECO:0000259" key="1">
    <source>
        <dbReference type="PROSITE" id="PS51186"/>
    </source>
</evidence>
<dbReference type="InterPro" id="IPR016181">
    <property type="entry name" value="Acyl_CoA_acyltransferase"/>
</dbReference>
<dbReference type="Pfam" id="PF00583">
    <property type="entry name" value="Acetyltransf_1"/>
    <property type="match status" value="1"/>
</dbReference>
<reference evidence="2 3" key="1">
    <citation type="submission" date="2020-07" db="EMBL/GenBank/DDBJ databases">
        <title>Sequencing the genomes of 1000 actinobacteria strains.</title>
        <authorList>
            <person name="Klenk H.-P."/>
        </authorList>
    </citation>
    <scope>NUCLEOTIDE SEQUENCE [LARGE SCALE GENOMIC DNA]</scope>
    <source>
        <strain evidence="2 3">DSM 43461</strain>
    </source>
</reference>
<evidence type="ECO:0000313" key="3">
    <source>
        <dbReference type="Proteomes" id="UP000591272"/>
    </source>
</evidence>
<organism evidence="2 3">
    <name type="scientific">Actinomadura citrea</name>
    <dbReference type="NCBI Taxonomy" id="46158"/>
    <lineage>
        <taxon>Bacteria</taxon>
        <taxon>Bacillati</taxon>
        <taxon>Actinomycetota</taxon>
        <taxon>Actinomycetes</taxon>
        <taxon>Streptosporangiales</taxon>
        <taxon>Thermomonosporaceae</taxon>
        <taxon>Actinomadura</taxon>
    </lineage>
</organism>
<feature type="domain" description="N-acetyltransferase" evidence="1">
    <location>
        <begin position="138"/>
        <end position="266"/>
    </location>
</feature>
<dbReference type="SUPFAM" id="SSF55729">
    <property type="entry name" value="Acyl-CoA N-acyltransferases (Nat)"/>
    <property type="match status" value="1"/>
</dbReference>
<dbReference type="AlphaFoldDB" id="A0A7Y9GJ00"/>
<dbReference type="Proteomes" id="UP000591272">
    <property type="component" value="Unassembled WGS sequence"/>
</dbReference>
<accession>A0A7Y9GJ00</accession>
<protein>
    <submittedName>
        <fullName evidence="2">GNAT superfamily N-acetyltransferase</fullName>
    </submittedName>
</protein>
<dbReference type="RefSeq" id="WP_179837739.1">
    <property type="nucleotide sequence ID" value="NZ_BMRD01000021.1"/>
</dbReference>
<dbReference type="PROSITE" id="PS51186">
    <property type="entry name" value="GNAT"/>
    <property type="match status" value="1"/>
</dbReference>
<comment type="caution">
    <text evidence="2">The sequence shown here is derived from an EMBL/GenBank/DDBJ whole genome shotgun (WGS) entry which is preliminary data.</text>
</comment>
<proteinExistence type="predicted"/>
<dbReference type="CDD" id="cd04301">
    <property type="entry name" value="NAT_SF"/>
    <property type="match status" value="1"/>
</dbReference>
<dbReference type="GO" id="GO:0016747">
    <property type="term" value="F:acyltransferase activity, transferring groups other than amino-acyl groups"/>
    <property type="evidence" value="ECO:0007669"/>
    <property type="project" value="InterPro"/>
</dbReference>
<keyword evidence="2" id="KW-0808">Transferase</keyword>
<dbReference type="Gene3D" id="3.40.630.30">
    <property type="match status" value="1"/>
</dbReference>
<gene>
    <name evidence="2" type="ORF">BJ999_007678</name>
</gene>
<evidence type="ECO:0000313" key="2">
    <source>
        <dbReference type="EMBL" id="NYE17382.1"/>
    </source>
</evidence>
<dbReference type="EMBL" id="JACCBT010000001">
    <property type="protein sequence ID" value="NYE17382.1"/>
    <property type="molecule type" value="Genomic_DNA"/>
</dbReference>
<sequence length="266" mass="28028">MALTFGWSLADDPAEFDAGEEFLLARAATNLPLLIALSAVRRSGGGRTPPSLFGWWTGHEGAVGGAFVRPSFGPLLLGDMPVEAAAALPGQLDGRPHTWEGRSDLAEAFASECPGQPVGPRSRLHRLETLCPCSTPDGFARPATPADHDLLDRWYEAVTRGHGTLGAVAGRIASGDLNVWETGGRVVAVAGHGPRFGPAVRLDPIYTASEHRGHGYATALVAAITRSLLATGVTEVVHVTTPANPAAYQRLGYQPVADYVTFSRFA</sequence>
<dbReference type="InterPro" id="IPR000182">
    <property type="entry name" value="GNAT_dom"/>
</dbReference>